<name>A0A4R2L393_9GAMM</name>
<dbReference type="Pfam" id="PF03091">
    <property type="entry name" value="CutA1"/>
    <property type="match status" value="1"/>
</dbReference>
<dbReference type="GO" id="GO:0010038">
    <property type="term" value="P:response to metal ion"/>
    <property type="evidence" value="ECO:0007669"/>
    <property type="project" value="InterPro"/>
</dbReference>
<dbReference type="GO" id="GO:0005507">
    <property type="term" value="F:copper ion binding"/>
    <property type="evidence" value="ECO:0007669"/>
    <property type="project" value="TreeGrafter"/>
</dbReference>
<evidence type="ECO:0000256" key="1">
    <source>
        <dbReference type="ARBA" id="ARBA00010169"/>
    </source>
</evidence>
<dbReference type="InterPro" id="IPR004323">
    <property type="entry name" value="Ion_tolerance_CutA"/>
</dbReference>
<dbReference type="PANTHER" id="PTHR23419">
    <property type="entry name" value="DIVALENT CATION TOLERANCE CUTA-RELATED"/>
    <property type="match status" value="1"/>
</dbReference>
<dbReference type="AlphaFoldDB" id="A0A4R2L393"/>
<comment type="caution">
    <text evidence="2">The sequence shown here is derived from an EMBL/GenBank/DDBJ whole genome shotgun (WGS) entry which is preliminary data.</text>
</comment>
<dbReference type="EMBL" id="SLWY01000007">
    <property type="protein sequence ID" value="TCO81630.1"/>
    <property type="molecule type" value="Genomic_DNA"/>
</dbReference>
<evidence type="ECO:0000313" key="2">
    <source>
        <dbReference type="EMBL" id="TCO81630.1"/>
    </source>
</evidence>
<comment type="similarity">
    <text evidence="1">Belongs to the CutA family.</text>
</comment>
<dbReference type="Gene3D" id="3.30.70.120">
    <property type="match status" value="1"/>
</dbReference>
<dbReference type="Proteomes" id="UP000295765">
    <property type="component" value="Unassembled WGS sequence"/>
</dbReference>
<dbReference type="SUPFAM" id="SSF54913">
    <property type="entry name" value="GlnB-like"/>
    <property type="match status" value="1"/>
</dbReference>
<sequence length="121" mass="12831">MAHSYVVGASGGMDKGFRLVLCTCPDPDTAGRIAETLVQEALAACVNLIPGLTSIYRWEGRVQRDAEALLLIKTRVEHLPALSARIVALHPYALPEIVAVPLGEGSEGYLAWLAANLAPAP</sequence>
<organism evidence="2 3">
    <name type="scientific">Plasticicumulans lactativorans</name>
    <dbReference type="NCBI Taxonomy" id="1133106"/>
    <lineage>
        <taxon>Bacteria</taxon>
        <taxon>Pseudomonadati</taxon>
        <taxon>Pseudomonadota</taxon>
        <taxon>Gammaproteobacteria</taxon>
        <taxon>Candidatus Competibacteraceae</taxon>
        <taxon>Plasticicumulans</taxon>
    </lineage>
</organism>
<proteinExistence type="inferred from homology"/>
<dbReference type="InterPro" id="IPR011322">
    <property type="entry name" value="N-reg_PII-like_a/b"/>
</dbReference>
<keyword evidence="3" id="KW-1185">Reference proteome</keyword>
<dbReference type="InterPro" id="IPR015867">
    <property type="entry name" value="N-reg_PII/ATP_PRibTrfase_C"/>
</dbReference>
<protein>
    <submittedName>
        <fullName evidence="2">Periplasmic divalent cation tolerance protein</fullName>
    </submittedName>
</protein>
<reference evidence="2 3" key="1">
    <citation type="submission" date="2019-03" db="EMBL/GenBank/DDBJ databases">
        <title>Genomic Encyclopedia of Type Strains, Phase IV (KMG-IV): sequencing the most valuable type-strain genomes for metagenomic binning, comparative biology and taxonomic classification.</title>
        <authorList>
            <person name="Goeker M."/>
        </authorList>
    </citation>
    <scope>NUCLEOTIDE SEQUENCE [LARGE SCALE GENOMIC DNA]</scope>
    <source>
        <strain evidence="2 3">DSM 25287</strain>
    </source>
</reference>
<dbReference type="PANTHER" id="PTHR23419:SF8">
    <property type="entry name" value="FI09726P"/>
    <property type="match status" value="1"/>
</dbReference>
<gene>
    <name evidence="2" type="ORF">EV699_10723</name>
</gene>
<evidence type="ECO:0000313" key="3">
    <source>
        <dbReference type="Proteomes" id="UP000295765"/>
    </source>
</evidence>
<accession>A0A4R2L393</accession>